<protein>
    <submittedName>
        <fullName evidence="3">Prolyl-tRNA synthetase associated domain-containing protein</fullName>
    </submittedName>
</protein>
<dbReference type="GO" id="GO:0002161">
    <property type="term" value="F:aminoacyl-tRNA deacylase activity"/>
    <property type="evidence" value="ECO:0007669"/>
    <property type="project" value="InterPro"/>
</dbReference>
<dbReference type="Proteomes" id="UP000283616">
    <property type="component" value="Unassembled WGS sequence"/>
</dbReference>
<organism evidence="3 4">
    <name type="scientific">Bacteroides thetaiotaomicron</name>
    <dbReference type="NCBI Taxonomy" id="818"/>
    <lineage>
        <taxon>Bacteria</taxon>
        <taxon>Pseudomonadati</taxon>
        <taxon>Bacteroidota</taxon>
        <taxon>Bacteroidia</taxon>
        <taxon>Bacteroidales</taxon>
        <taxon>Bacteroidaceae</taxon>
        <taxon>Bacteroides</taxon>
    </lineage>
</organism>
<gene>
    <name evidence="3" type="ORF">DW011_21720</name>
</gene>
<keyword evidence="3" id="KW-0030">Aminoacyl-tRNA synthetase</keyword>
<feature type="domain" description="YbaK/aminoacyl-tRNA synthetase-associated" evidence="2">
    <location>
        <begin position="56"/>
        <end position="161"/>
    </location>
</feature>
<name>A0A415LV49_BACT4</name>
<comment type="caution">
    <text evidence="3">The sequence shown here is derived from an EMBL/GenBank/DDBJ whole genome shotgun (WGS) entry which is preliminary data.</text>
</comment>
<evidence type="ECO:0000259" key="2">
    <source>
        <dbReference type="Pfam" id="PF04073"/>
    </source>
</evidence>
<evidence type="ECO:0000256" key="1">
    <source>
        <dbReference type="ARBA" id="ARBA00010201"/>
    </source>
</evidence>
<reference evidence="3 4" key="1">
    <citation type="submission" date="2018-08" db="EMBL/GenBank/DDBJ databases">
        <title>A genome reference for cultivated species of the human gut microbiota.</title>
        <authorList>
            <person name="Zou Y."/>
            <person name="Xue W."/>
            <person name="Luo G."/>
        </authorList>
    </citation>
    <scope>NUCLEOTIDE SEQUENCE [LARGE SCALE GENOMIC DNA]</scope>
    <source>
        <strain evidence="3 4">AF37-12</strain>
    </source>
</reference>
<dbReference type="Gene3D" id="3.90.960.10">
    <property type="entry name" value="YbaK/aminoacyl-tRNA synthetase-associated domain"/>
    <property type="match status" value="1"/>
</dbReference>
<dbReference type="AlphaFoldDB" id="A0A415LV49"/>
<dbReference type="InterPro" id="IPR040285">
    <property type="entry name" value="ProX/PRXD1"/>
</dbReference>
<sequence length="179" mass="20574">MFYISEIQYTAPAEYKTELQEVIYTTLQKLRICFERVDTDEVISIEDCIPINRKLDMKMVKTLFLCNRQKTDFYLFITTADKPFRAKELSAVINIPHLSFAPVDLFEKMLGTKVGAATTFSVILDKNNHVQVLLDKDVVSEEYYGCSDGTTRGYMKIKTASIVNYFLDFAKHKPTIIAI</sequence>
<dbReference type="SUPFAM" id="SSF55826">
    <property type="entry name" value="YbaK/ProRS associated domain"/>
    <property type="match status" value="1"/>
</dbReference>
<dbReference type="InterPro" id="IPR007214">
    <property type="entry name" value="YbaK/aa-tRNA-synth-assoc-dom"/>
</dbReference>
<dbReference type="InterPro" id="IPR036754">
    <property type="entry name" value="YbaK/aa-tRNA-synt-asso_dom_sf"/>
</dbReference>
<evidence type="ECO:0000313" key="4">
    <source>
        <dbReference type="Proteomes" id="UP000283616"/>
    </source>
</evidence>
<comment type="similarity">
    <text evidence="1">Belongs to the PRORSD1 family.</text>
</comment>
<dbReference type="GO" id="GO:0004812">
    <property type="term" value="F:aminoacyl-tRNA ligase activity"/>
    <property type="evidence" value="ECO:0007669"/>
    <property type="project" value="UniProtKB-KW"/>
</dbReference>
<keyword evidence="3" id="KW-0436">Ligase</keyword>
<proteinExistence type="inferred from homology"/>
<dbReference type="PANTHER" id="PTHR31423">
    <property type="entry name" value="YBAK DOMAIN-CONTAINING PROTEIN"/>
    <property type="match status" value="1"/>
</dbReference>
<evidence type="ECO:0000313" key="3">
    <source>
        <dbReference type="EMBL" id="RHL53802.1"/>
    </source>
</evidence>
<dbReference type="PANTHER" id="PTHR31423:SF3">
    <property type="entry name" value="PROLYL-TRNA SYNTHETASE ASSOCIATED DOMAIN-CONTAINING PROTEIN 1-RELATED"/>
    <property type="match status" value="1"/>
</dbReference>
<dbReference type="EMBL" id="QROV01000033">
    <property type="protein sequence ID" value="RHL53802.1"/>
    <property type="molecule type" value="Genomic_DNA"/>
</dbReference>
<dbReference type="RefSeq" id="WP_118417962.1">
    <property type="nucleotide sequence ID" value="NZ_QROV01000033.1"/>
</dbReference>
<dbReference type="Pfam" id="PF04073">
    <property type="entry name" value="tRNA_edit"/>
    <property type="match status" value="1"/>
</dbReference>
<accession>A0A415LV49</accession>